<dbReference type="Proteomes" id="UP000183954">
    <property type="component" value="Unassembled WGS sequence"/>
</dbReference>
<sequence length="426" mass="45356">MKVLLAKLAQLEVEAKGLLANADAKAEDITAKMEDIKNVKAKIEAQKVVDQLEADRIAAEAQANTPVNTPVYAQAKSNAAPKLFKNLVDQLVAVKAVATEGRVDERLVQLNKFSNAALGGNEGTGADGGFAVQTDYAGLMMESAVKESGILNLVDSYEVTDGSNSVKWVDVDETSVATTVFGGVQVYWASEAAAVAASNPKLTEKELKLEKLMGLAYATYELEADSSFVNTLYTRAFTTGIRRELENAIIAGDGKGKPIGFQTGGGVVSVAKEAGQAAATILWENLSKMYHRSLDKSSMAWLMHPDCAEQLDFLAFPVGVGGVPVYLPASAAGTIDTLRGKPILESDHCAALGTVGDVNLVDLKQYMLAYKGGIDAATSMHVQFLTAQNCFRFIFRANGMPKKNSALTIKNSANKRSSFITLATRG</sequence>
<dbReference type="NCBIfam" id="TIGR01554">
    <property type="entry name" value="major_cap_HK97"/>
    <property type="match status" value="1"/>
</dbReference>
<dbReference type="OrthoDB" id="2043141at2"/>
<evidence type="ECO:0000256" key="2">
    <source>
        <dbReference type="SAM" id="Coils"/>
    </source>
</evidence>
<dbReference type="Gene3D" id="3.30.2400.10">
    <property type="entry name" value="Major capsid protein gp5"/>
    <property type="match status" value="1"/>
</dbReference>
<dbReference type="RefSeq" id="WP_073029217.1">
    <property type="nucleotide sequence ID" value="NZ_FQXJ01000005.1"/>
</dbReference>
<gene>
    <name evidence="4" type="ORF">SAMN02746098_01614</name>
</gene>
<comment type="subcellular location">
    <subcellularLocation>
        <location evidence="1">Virion</location>
    </subcellularLocation>
</comment>
<proteinExistence type="predicted"/>
<dbReference type="EMBL" id="FQXJ01000005">
    <property type="protein sequence ID" value="SHH86759.1"/>
    <property type="molecule type" value="Genomic_DNA"/>
</dbReference>
<dbReference type="Pfam" id="PF05065">
    <property type="entry name" value="Phage_capsid"/>
    <property type="match status" value="1"/>
</dbReference>
<dbReference type="InterPro" id="IPR024455">
    <property type="entry name" value="Phage_capsid"/>
</dbReference>
<evidence type="ECO:0000256" key="1">
    <source>
        <dbReference type="ARBA" id="ARBA00004328"/>
    </source>
</evidence>
<name>A0A1M5WGT3_9FIRM</name>
<keyword evidence="2" id="KW-0175">Coiled coil</keyword>
<evidence type="ECO:0000313" key="5">
    <source>
        <dbReference type="Proteomes" id="UP000183954"/>
    </source>
</evidence>
<evidence type="ECO:0000313" key="4">
    <source>
        <dbReference type="EMBL" id="SHH86759.1"/>
    </source>
</evidence>
<dbReference type="AlphaFoldDB" id="A0A1M5WGT3"/>
<evidence type="ECO:0000259" key="3">
    <source>
        <dbReference type="Pfam" id="PF05065"/>
    </source>
</evidence>
<reference evidence="5" key="1">
    <citation type="submission" date="2016-11" db="EMBL/GenBank/DDBJ databases">
        <authorList>
            <person name="Varghese N."/>
            <person name="Submissions S."/>
        </authorList>
    </citation>
    <scope>NUCLEOTIDE SEQUENCE [LARGE SCALE GENOMIC DNA]</scope>
    <source>
        <strain evidence="5">DSM 15449</strain>
    </source>
</reference>
<feature type="coiled-coil region" evidence="2">
    <location>
        <begin position="1"/>
        <end position="62"/>
    </location>
</feature>
<keyword evidence="5" id="KW-1185">Reference proteome</keyword>
<organism evidence="4 5">
    <name type="scientific">Desulfosporosinus lacus DSM 15449</name>
    <dbReference type="NCBI Taxonomy" id="1121420"/>
    <lineage>
        <taxon>Bacteria</taxon>
        <taxon>Bacillati</taxon>
        <taxon>Bacillota</taxon>
        <taxon>Clostridia</taxon>
        <taxon>Eubacteriales</taxon>
        <taxon>Desulfitobacteriaceae</taxon>
        <taxon>Desulfosporosinus</taxon>
    </lineage>
</organism>
<dbReference type="SUPFAM" id="SSF56563">
    <property type="entry name" value="Major capsid protein gp5"/>
    <property type="match status" value="1"/>
</dbReference>
<dbReference type="STRING" id="1121420.SAMN02746098_01614"/>
<protein>
    <submittedName>
        <fullName evidence="4">Phage major capsid protein, HK97 family</fullName>
    </submittedName>
</protein>
<accession>A0A1M5WGT3</accession>
<dbReference type="InterPro" id="IPR054612">
    <property type="entry name" value="Phage_capsid-like_C"/>
</dbReference>
<feature type="domain" description="Phage capsid-like C-terminal" evidence="3">
    <location>
        <begin position="128"/>
        <end position="408"/>
    </location>
</feature>